<organism evidence="2 3">
    <name type="scientific">Nocardia albiluteola</name>
    <dbReference type="NCBI Taxonomy" id="2842303"/>
    <lineage>
        <taxon>Bacteria</taxon>
        <taxon>Bacillati</taxon>
        <taxon>Actinomycetota</taxon>
        <taxon>Actinomycetes</taxon>
        <taxon>Mycobacteriales</taxon>
        <taxon>Nocardiaceae</taxon>
        <taxon>Nocardia</taxon>
    </lineage>
</organism>
<dbReference type="Pfam" id="PF05685">
    <property type="entry name" value="Uma2"/>
    <property type="match status" value="1"/>
</dbReference>
<protein>
    <submittedName>
        <fullName evidence="2">Uma2 family endonuclease</fullName>
    </submittedName>
</protein>
<evidence type="ECO:0000313" key="2">
    <source>
        <dbReference type="EMBL" id="MBU3060783.1"/>
    </source>
</evidence>
<accession>A0ABS6ARY1</accession>
<dbReference type="InterPro" id="IPR008538">
    <property type="entry name" value="Uma2"/>
</dbReference>
<evidence type="ECO:0000313" key="3">
    <source>
        <dbReference type="Proteomes" id="UP000733379"/>
    </source>
</evidence>
<keyword evidence="2" id="KW-0255">Endonuclease</keyword>
<dbReference type="RefSeq" id="WP_215915589.1">
    <property type="nucleotide sequence ID" value="NZ_JAHKNI010000001.1"/>
</dbReference>
<keyword evidence="2" id="KW-0378">Hydrolase</keyword>
<dbReference type="EMBL" id="JAHKNI010000001">
    <property type="protein sequence ID" value="MBU3060783.1"/>
    <property type="molecule type" value="Genomic_DNA"/>
</dbReference>
<dbReference type="PANTHER" id="PTHR35400">
    <property type="entry name" value="SLR1083 PROTEIN"/>
    <property type="match status" value="1"/>
</dbReference>
<sequence length="184" mass="20443">MAHLMAAYDDVNHEAALKYAVQHVEGRSAEVIEGRIVLVSRMWDHERIIARIRRQLDARVDELNCLTGSGNLDLPGSPNWYVPDLAVIPEELADGTGALVPGQTLLVVEVTLDSTADNDRSAKRKRYAQYGAPLYLLVDRQDRTWTLYAHPHDLGYGKTDGPYPFGDPISLPDPFALTIDTTAF</sequence>
<dbReference type="SUPFAM" id="SSF52980">
    <property type="entry name" value="Restriction endonuclease-like"/>
    <property type="match status" value="1"/>
</dbReference>
<dbReference type="GO" id="GO:0004519">
    <property type="term" value="F:endonuclease activity"/>
    <property type="evidence" value="ECO:0007669"/>
    <property type="project" value="UniProtKB-KW"/>
</dbReference>
<proteinExistence type="predicted"/>
<keyword evidence="3" id="KW-1185">Reference proteome</keyword>
<name>A0ABS6ARY1_9NOCA</name>
<feature type="domain" description="Putative restriction endonuclease" evidence="1">
    <location>
        <begin position="26"/>
        <end position="178"/>
    </location>
</feature>
<keyword evidence="2" id="KW-0540">Nuclease</keyword>
<dbReference type="Proteomes" id="UP000733379">
    <property type="component" value="Unassembled WGS sequence"/>
</dbReference>
<dbReference type="InterPro" id="IPR012296">
    <property type="entry name" value="Nuclease_put_TT1808"/>
</dbReference>
<dbReference type="Gene3D" id="3.90.1570.10">
    <property type="entry name" value="tt1808, chain A"/>
    <property type="match status" value="1"/>
</dbReference>
<dbReference type="InterPro" id="IPR011335">
    <property type="entry name" value="Restrct_endonuc-II-like"/>
</dbReference>
<dbReference type="CDD" id="cd06260">
    <property type="entry name" value="DUF820-like"/>
    <property type="match status" value="1"/>
</dbReference>
<comment type="caution">
    <text evidence="2">The sequence shown here is derived from an EMBL/GenBank/DDBJ whole genome shotgun (WGS) entry which is preliminary data.</text>
</comment>
<reference evidence="2 3" key="1">
    <citation type="submission" date="2021-06" db="EMBL/GenBank/DDBJ databases">
        <title>Actinomycetes sequencing.</title>
        <authorList>
            <person name="Shan Q."/>
        </authorList>
    </citation>
    <scope>NUCLEOTIDE SEQUENCE [LARGE SCALE GENOMIC DNA]</scope>
    <source>
        <strain evidence="2 3">NEAU-G5</strain>
    </source>
</reference>
<gene>
    <name evidence="2" type="ORF">KO481_04495</name>
</gene>
<evidence type="ECO:0000259" key="1">
    <source>
        <dbReference type="Pfam" id="PF05685"/>
    </source>
</evidence>
<dbReference type="PANTHER" id="PTHR35400:SF3">
    <property type="entry name" value="SLL1072 PROTEIN"/>
    <property type="match status" value="1"/>
</dbReference>